<dbReference type="RefSeq" id="WP_350343983.1">
    <property type="nucleotide sequence ID" value="NZ_CP158367.1"/>
</dbReference>
<dbReference type="AlphaFoldDB" id="A0AAU7VN92"/>
<evidence type="ECO:0000313" key="1">
    <source>
        <dbReference type="EMBL" id="XBX75238.1"/>
    </source>
</evidence>
<name>A0AAU7VN92_9FIRM</name>
<gene>
    <name evidence="1" type="ORF">PRVXT_000348</name>
</gene>
<sequence length="62" mass="7582">MTIKRRRTKVRLPSFFKMGTLTDFFRRWATKERYLSTYVKLETIKNVLGKSKKGLEILWEHF</sequence>
<proteinExistence type="predicted"/>
<protein>
    <submittedName>
        <fullName evidence="1">Uncharacterized protein</fullName>
    </submittedName>
</protein>
<reference evidence="1" key="1">
    <citation type="journal article" date="2013" name="Extremophiles">
        <title>Proteinivorax tanatarense gen. nov., sp. nov., an anaerobic, haloalkaliphilic, proteolytic bacterium isolated from a decaying algal bloom, and proposal of Proteinivoraceae fam. nov.</title>
        <authorList>
            <person name="Kevbrin V."/>
            <person name="Boltyanskaya Y."/>
            <person name="Zhilina T."/>
            <person name="Kolganova T."/>
            <person name="Lavrentjeva E."/>
            <person name="Kuznetsov B."/>
        </authorList>
    </citation>
    <scope>NUCLEOTIDE SEQUENCE</scope>
    <source>
        <strain evidence="1">Z-910T</strain>
    </source>
</reference>
<dbReference type="EMBL" id="CP158367">
    <property type="protein sequence ID" value="XBX75238.1"/>
    <property type="molecule type" value="Genomic_DNA"/>
</dbReference>
<organism evidence="1">
    <name type="scientific">Proteinivorax tanatarense</name>
    <dbReference type="NCBI Taxonomy" id="1260629"/>
    <lineage>
        <taxon>Bacteria</taxon>
        <taxon>Bacillati</taxon>
        <taxon>Bacillota</taxon>
        <taxon>Clostridia</taxon>
        <taxon>Eubacteriales</taxon>
        <taxon>Proteinivoracaceae</taxon>
        <taxon>Proteinivorax</taxon>
    </lineage>
</organism>
<accession>A0AAU7VN92</accession>
<reference evidence="1" key="2">
    <citation type="submission" date="2024-06" db="EMBL/GenBank/DDBJ databases">
        <authorList>
            <person name="Petrova K.O."/>
            <person name="Toshchakov S.V."/>
            <person name="Boltjanskaja Y.V."/>
            <person name="Kevbrin V."/>
        </authorList>
    </citation>
    <scope>NUCLEOTIDE SEQUENCE</scope>
    <source>
        <strain evidence="1">Z-910T</strain>
    </source>
</reference>